<proteinExistence type="predicted"/>
<dbReference type="InterPro" id="IPR052541">
    <property type="entry name" value="SQRD"/>
</dbReference>
<comment type="caution">
    <text evidence="2">The sequence shown here is derived from an EMBL/GenBank/DDBJ whole genome shotgun (WGS) entry which is preliminary data.</text>
</comment>
<evidence type="ECO:0000313" key="3">
    <source>
        <dbReference type="Proteomes" id="UP000295443"/>
    </source>
</evidence>
<dbReference type="GO" id="GO:0016491">
    <property type="term" value="F:oxidoreductase activity"/>
    <property type="evidence" value="ECO:0007669"/>
    <property type="project" value="InterPro"/>
</dbReference>
<dbReference type="Proteomes" id="UP000295443">
    <property type="component" value="Unassembled WGS sequence"/>
</dbReference>
<dbReference type="PANTHER" id="PTHR43755">
    <property type="match status" value="1"/>
</dbReference>
<dbReference type="PANTHER" id="PTHR43755:SF1">
    <property type="entry name" value="FAD-DEPENDENT PYRIDINE NUCLEOTIDE-DISULPHIDE OXIDOREDUCTASE"/>
    <property type="match status" value="1"/>
</dbReference>
<dbReference type="Gene3D" id="3.50.50.100">
    <property type="match status" value="1"/>
</dbReference>
<dbReference type="RefSeq" id="WP_131447139.1">
    <property type="nucleotide sequence ID" value="NZ_SJZB01000036.1"/>
</dbReference>
<feature type="domain" description="FAD/NAD(P)-binding" evidence="1">
    <location>
        <begin position="3"/>
        <end position="174"/>
    </location>
</feature>
<dbReference type="OrthoDB" id="9781621at2"/>
<protein>
    <submittedName>
        <fullName evidence="2">NAD(P)/FAD-dependent oxidoreductase</fullName>
    </submittedName>
</protein>
<evidence type="ECO:0000259" key="1">
    <source>
        <dbReference type="Pfam" id="PF07992"/>
    </source>
</evidence>
<accession>A0A4V2NVK7</accession>
<dbReference type="InterPro" id="IPR023753">
    <property type="entry name" value="FAD/NAD-binding_dom"/>
</dbReference>
<dbReference type="Pfam" id="PF07992">
    <property type="entry name" value="Pyr_redox_2"/>
    <property type="match status" value="1"/>
</dbReference>
<evidence type="ECO:0000313" key="2">
    <source>
        <dbReference type="EMBL" id="TCJ13852.1"/>
    </source>
</evidence>
<gene>
    <name evidence="2" type="ORF">EZJ19_09975</name>
</gene>
<dbReference type="InterPro" id="IPR036188">
    <property type="entry name" value="FAD/NAD-bd_sf"/>
</dbReference>
<name>A0A4V2NVK7_9PROT</name>
<keyword evidence="3" id="KW-1185">Reference proteome</keyword>
<dbReference type="SUPFAM" id="SSF51905">
    <property type="entry name" value="FAD/NAD(P)-binding domain"/>
    <property type="match status" value="1"/>
</dbReference>
<dbReference type="AlphaFoldDB" id="A0A4V2NVK7"/>
<organism evidence="2 3">
    <name type="scientific">Parasulfuritortus cantonensis</name>
    <dbReference type="NCBI Taxonomy" id="2528202"/>
    <lineage>
        <taxon>Bacteria</taxon>
        <taxon>Pseudomonadati</taxon>
        <taxon>Pseudomonadota</taxon>
        <taxon>Betaproteobacteria</taxon>
        <taxon>Nitrosomonadales</taxon>
        <taxon>Thiobacillaceae</taxon>
        <taxon>Parasulfuritortus</taxon>
    </lineage>
</organism>
<sequence length="485" mass="52979">MSRIVILGAGISGHTVARYLNRMVGKQHEIVVVSPNAKWNWIPSNIWVGVGQMTEEDVTFPLAEVYNRIGVDFHQAKGVSIHPEGDAETASPYVTVEYTLPEKAGQQAKLTYDYLVNATGPKLNFGATEGLGPEHGHTVSVCTASHAIEANEKLQAVVDAVKKGEHKTLVIGTGHGMCTCQGAAFEYIYNVDHILREAGVRDRARIIWISNEYELGDFGMGGVNVKRGGYIANGKTFAESLMVERGIEWIIRAHVKKVEAGKIHYETLDGSFHELEFDFSMLIPPFAGVGLKAYNKAGEDITAQVFLPNGFMKVDGDYTARPFAEWSAEDWPKTYQNPTYGNMFAVGIAFAPPHLISKPMQSANGTPINPAPPRTGMPSAAMAIAVAKSIRDMLNGAAKPTHTASMARMGAACVASTGSHLLRGTAATMTVFPVVPDYDKYPEYGRDLDLTFGEIGLAGHWMKSLLHYTFIYQAKMRPGWWLLPD</sequence>
<dbReference type="EMBL" id="SJZB01000036">
    <property type="protein sequence ID" value="TCJ13852.1"/>
    <property type="molecule type" value="Genomic_DNA"/>
</dbReference>
<reference evidence="2 3" key="1">
    <citation type="submission" date="2019-03" db="EMBL/GenBank/DDBJ databases">
        <title>Genome sequence of Thiobacillaceae bacterium LSR1, a sulfur-oxidizing bacterium isolated from freshwater sediment.</title>
        <authorList>
            <person name="Li S."/>
        </authorList>
    </citation>
    <scope>NUCLEOTIDE SEQUENCE [LARGE SCALE GENOMIC DNA]</scope>
    <source>
        <strain evidence="2 3">LSR1</strain>
    </source>
</reference>